<protein>
    <submittedName>
        <fullName evidence="2">Uncharacterized protein</fullName>
    </submittedName>
</protein>
<sequence>MQLDFSAFVETIKKSSPVIAFGIGLFLISSLITISQGIKIIHEYYTNTLGYKTKLIKNIELLYAGVNIDYFKQNFGAPLFVNHNLKINRIEYIFINKYFYLQAITDEVDTVLAYSITTRESDFNPSIELGPYTNENKIVNIKLGITHFSDLKDLGNPGNIFSFVGAHDFFYGEEYYFGNPGKYQSFYFATNESGYFDTKDEFGLPVEEKDIQIDNPRVQKFRGSQIINTYMITAPLTDAKDLFLNGFSNVNFFGGFYIGPNSSQVRVIP</sequence>
<accession>A0A1G2CEX6</accession>
<evidence type="ECO:0000313" key="2">
    <source>
        <dbReference type="EMBL" id="OGY99952.1"/>
    </source>
</evidence>
<comment type="caution">
    <text evidence="2">The sequence shown here is derived from an EMBL/GenBank/DDBJ whole genome shotgun (WGS) entry which is preliminary data.</text>
</comment>
<dbReference type="STRING" id="1798649.A3B13_02075"/>
<dbReference type="EMBL" id="MHKZ01000032">
    <property type="protein sequence ID" value="OGY99952.1"/>
    <property type="molecule type" value="Genomic_DNA"/>
</dbReference>
<dbReference type="InterPro" id="IPR050010">
    <property type="entry name" value="ETEC_3214_dom"/>
</dbReference>
<dbReference type="Proteomes" id="UP000176287">
    <property type="component" value="Unassembled WGS sequence"/>
</dbReference>
<keyword evidence="1" id="KW-0472">Membrane</keyword>
<dbReference type="NCBIfam" id="NF043066">
    <property type="entry name" value="ETEC_3214_dom"/>
    <property type="match status" value="1"/>
</dbReference>
<evidence type="ECO:0000256" key="1">
    <source>
        <dbReference type="SAM" id="Phobius"/>
    </source>
</evidence>
<name>A0A1G2CEX6_9BACT</name>
<organism evidence="2 3">
    <name type="scientific">Candidatus Liptonbacteria bacterium RIFCSPLOWO2_01_FULL_45_15</name>
    <dbReference type="NCBI Taxonomy" id="1798649"/>
    <lineage>
        <taxon>Bacteria</taxon>
        <taxon>Candidatus Liptoniibacteriota</taxon>
    </lineage>
</organism>
<feature type="transmembrane region" description="Helical" evidence="1">
    <location>
        <begin position="15"/>
        <end position="34"/>
    </location>
</feature>
<reference evidence="2 3" key="1">
    <citation type="journal article" date="2016" name="Nat. Commun.">
        <title>Thousands of microbial genomes shed light on interconnected biogeochemical processes in an aquifer system.</title>
        <authorList>
            <person name="Anantharaman K."/>
            <person name="Brown C.T."/>
            <person name="Hug L.A."/>
            <person name="Sharon I."/>
            <person name="Castelle C.J."/>
            <person name="Probst A.J."/>
            <person name="Thomas B.C."/>
            <person name="Singh A."/>
            <person name="Wilkins M.J."/>
            <person name="Karaoz U."/>
            <person name="Brodie E.L."/>
            <person name="Williams K.H."/>
            <person name="Hubbard S.S."/>
            <person name="Banfield J.F."/>
        </authorList>
    </citation>
    <scope>NUCLEOTIDE SEQUENCE [LARGE SCALE GENOMIC DNA]</scope>
</reference>
<keyword evidence="1" id="KW-1133">Transmembrane helix</keyword>
<gene>
    <name evidence="2" type="ORF">A3B13_02075</name>
</gene>
<proteinExistence type="predicted"/>
<evidence type="ECO:0000313" key="3">
    <source>
        <dbReference type="Proteomes" id="UP000176287"/>
    </source>
</evidence>
<keyword evidence="1" id="KW-0812">Transmembrane</keyword>
<dbReference type="AlphaFoldDB" id="A0A1G2CEX6"/>